<name>S5XW48_PARAH</name>
<dbReference type="InterPro" id="IPR013785">
    <property type="entry name" value="Aldolase_TIM"/>
</dbReference>
<evidence type="ECO:0000256" key="4">
    <source>
        <dbReference type="ARBA" id="ARBA00012086"/>
    </source>
</evidence>
<keyword evidence="8 12" id="KW-0457">Lysine biosynthesis</keyword>
<evidence type="ECO:0000256" key="3">
    <source>
        <dbReference type="ARBA" id="ARBA00007592"/>
    </source>
</evidence>
<keyword evidence="5 12" id="KW-0963">Cytoplasm</keyword>
<dbReference type="GO" id="GO:0019877">
    <property type="term" value="P:diaminopimelate biosynthetic process"/>
    <property type="evidence" value="ECO:0007669"/>
    <property type="project" value="UniProtKB-UniRule"/>
</dbReference>
<evidence type="ECO:0000256" key="1">
    <source>
        <dbReference type="ARBA" id="ARBA00003294"/>
    </source>
</evidence>
<feature type="binding site" evidence="12 15">
    <location>
        <position position="76"/>
    </location>
    <ligand>
        <name>pyruvate</name>
        <dbReference type="ChEBI" id="CHEBI:15361"/>
    </ligand>
</feature>
<comment type="similarity">
    <text evidence="3 12 13">Belongs to the DapA family.</text>
</comment>
<evidence type="ECO:0000256" key="9">
    <source>
        <dbReference type="ARBA" id="ARBA00023239"/>
    </source>
</evidence>
<dbReference type="PROSITE" id="PS00665">
    <property type="entry name" value="DHDPS_1"/>
    <property type="match status" value="1"/>
</dbReference>
<gene>
    <name evidence="12" type="primary">dapA</name>
    <name evidence="16" type="ORF">JCM7686_0491</name>
</gene>
<dbReference type="PANTHER" id="PTHR12128:SF66">
    <property type="entry name" value="4-HYDROXY-2-OXOGLUTARATE ALDOLASE, MITOCHONDRIAL"/>
    <property type="match status" value="1"/>
</dbReference>
<keyword evidence="7 12" id="KW-0220">Diaminopimelate biosynthesis</keyword>
<comment type="subunit">
    <text evidence="12">Homotetramer; dimer of dimers.</text>
</comment>
<dbReference type="GO" id="GO:0008840">
    <property type="term" value="F:4-hydroxy-tetrahydrodipicolinate synthase activity"/>
    <property type="evidence" value="ECO:0007669"/>
    <property type="project" value="UniProtKB-UniRule"/>
</dbReference>
<dbReference type="InterPro" id="IPR020625">
    <property type="entry name" value="Schiff_base-form_aldolases_AS"/>
</dbReference>
<evidence type="ECO:0000313" key="16">
    <source>
        <dbReference type="EMBL" id="AGT07600.1"/>
    </source>
</evidence>
<dbReference type="NCBIfam" id="TIGR00674">
    <property type="entry name" value="dapA"/>
    <property type="match status" value="1"/>
</dbReference>
<dbReference type="CDD" id="cd00950">
    <property type="entry name" value="DHDPS"/>
    <property type="match status" value="1"/>
</dbReference>
<dbReference type="PRINTS" id="PR00146">
    <property type="entry name" value="DHPICSNTHASE"/>
</dbReference>
<dbReference type="STRING" id="1367847.JCM7686_0491"/>
<dbReference type="EC" id="4.3.3.7" evidence="4 12"/>
<proteinExistence type="inferred from homology"/>
<evidence type="ECO:0000256" key="6">
    <source>
        <dbReference type="ARBA" id="ARBA00022605"/>
    </source>
</evidence>
<dbReference type="HOGENOM" id="CLU_049343_7_0_5"/>
<dbReference type="InterPro" id="IPR005263">
    <property type="entry name" value="DapA"/>
</dbReference>
<feature type="active site" description="Proton donor/acceptor" evidence="12 14">
    <location>
        <position position="164"/>
    </location>
</feature>
<keyword evidence="9 12" id="KW-0456">Lyase</keyword>
<dbReference type="SUPFAM" id="SSF51569">
    <property type="entry name" value="Aldolase"/>
    <property type="match status" value="1"/>
</dbReference>
<feature type="binding site" evidence="12 15">
    <location>
        <position position="234"/>
    </location>
    <ligand>
        <name>pyruvate</name>
        <dbReference type="ChEBI" id="CHEBI:15361"/>
    </ligand>
</feature>
<reference evidence="16 17" key="1">
    <citation type="journal article" date="2014" name="BMC Genomics">
        <title>Architecture and functions of a multipartite genome of the methylotrophic bacterium Paracoccus aminophilus JCM 7686, containing primary and secondary chromids.</title>
        <authorList>
            <person name="Dziewit L."/>
            <person name="Czarnecki J."/>
            <person name="Wibberg D."/>
            <person name="Radlinska M."/>
            <person name="Mrozek P."/>
            <person name="Szymczak M."/>
            <person name="Schluter A."/>
            <person name="Puhler A."/>
            <person name="Bartosik D."/>
        </authorList>
    </citation>
    <scope>NUCLEOTIDE SEQUENCE [LARGE SCALE GENOMIC DNA]</scope>
    <source>
        <strain evidence="16">JCM 7686</strain>
    </source>
</reference>
<feature type="site" description="Part of a proton relay during catalysis" evidence="12">
    <location>
        <position position="75"/>
    </location>
</feature>
<evidence type="ECO:0000313" key="17">
    <source>
        <dbReference type="Proteomes" id="UP000015480"/>
    </source>
</evidence>
<dbReference type="Pfam" id="PF00701">
    <property type="entry name" value="DHDPS"/>
    <property type="match status" value="1"/>
</dbReference>
<dbReference type="eggNOG" id="COG0329">
    <property type="taxonomic scope" value="Bacteria"/>
</dbReference>
<dbReference type="InterPro" id="IPR020624">
    <property type="entry name" value="Schiff_base-form_aldolases_CS"/>
</dbReference>
<dbReference type="GO" id="GO:0005829">
    <property type="term" value="C:cytosol"/>
    <property type="evidence" value="ECO:0007669"/>
    <property type="project" value="TreeGrafter"/>
</dbReference>
<feature type="site" description="Part of a proton relay during catalysis" evidence="12">
    <location>
        <position position="138"/>
    </location>
</feature>
<dbReference type="PANTHER" id="PTHR12128">
    <property type="entry name" value="DIHYDRODIPICOLINATE SYNTHASE"/>
    <property type="match status" value="1"/>
</dbReference>
<dbReference type="KEGG" id="pami:JCM7686_0491"/>
<dbReference type="PROSITE" id="PS00666">
    <property type="entry name" value="DHDPS_2"/>
    <property type="match status" value="1"/>
</dbReference>
<dbReference type="Proteomes" id="UP000015480">
    <property type="component" value="Chromosome"/>
</dbReference>
<evidence type="ECO:0000256" key="8">
    <source>
        <dbReference type="ARBA" id="ARBA00023154"/>
    </source>
</evidence>
<comment type="pathway">
    <text evidence="2 12">Amino-acid biosynthesis; L-lysine biosynthesis via DAP pathway; (S)-tetrahydrodipicolinate from L-aspartate: step 3/4.</text>
</comment>
<dbReference type="EMBL" id="CP006650">
    <property type="protein sequence ID" value="AGT07600.1"/>
    <property type="molecule type" value="Genomic_DNA"/>
</dbReference>
<dbReference type="Gene3D" id="3.20.20.70">
    <property type="entry name" value="Aldolase class I"/>
    <property type="match status" value="1"/>
</dbReference>
<dbReference type="UniPathway" id="UPA00034">
    <property type="reaction ID" value="UER00017"/>
</dbReference>
<evidence type="ECO:0000256" key="14">
    <source>
        <dbReference type="PIRSR" id="PIRSR001365-1"/>
    </source>
</evidence>
<organism evidence="16 17">
    <name type="scientific">Paracoccus aminophilus JCM 7686</name>
    <dbReference type="NCBI Taxonomy" id="1367847"/>
    <lineage>
        <taxon>Bacteria</taxon>
        <taxon>Pseudomonadati</taxon>
        <taxon>Pseudomonadota</taxon>
        <taxon>Alphaproteobacteria</taxon>
        <taxon>Rhodobacterales</taxon>
        <taxon>Paracoccaceae</taxon>
        <taxon>Paracoccus</taxon>
    </lineage>
</organism>
<comment type="function">
    <text evidence="1 12">Catalyzes the condensation of (S)-aspartate-beta-semialdehyde [(S)-ASA] and pyruvate to 4-hydroxy-tetrahydrodipicolinate (HTPA).</text>
</comment>
<comment type="subcellular location">
    <subcellularLocation>
        <location evidence="12">Cytoplasm</location>
    </subcellularLocation>
</comment>
<keyword evidence="10 12" id="KW-0704">Schiff base</keyword>
<keyword evidence="6 12" id="KW-0028">Amino-acid biosynthesis</keyword>
<evidence type="ECO:0000256" key="13">
    <source>
        <dbReference type="PIRNR" id="PIRNR001365"/>
    </source>
</evidence>
<evidence type="ECO:0000256" key="5">
    <source>
        <dbReference type="ARBA" id="ARBA00022490"/>
    </source>
</evidence>
<dbReference type="PIRSF" id="PIRSF001365">
    <property type="entry name" value="DHDPS"/>
    <property type="match status" value="1"/>
</dbReference>
<comment type="caution">
    <text evidence="12">Was originally thought to be a dihydrodipicolinate synthase (DHDPS), catalyzing the condensation of (S)-aspartate-beta-semialdehyde [(S)-ASA] and pyruvate to dihydrodipicolinate (DHDP). However, it was shown in E.coli that the product of the enzymatic reaction is not dihydrodipicolinate but in fact (4S)-4-hydroxy-2,3,4,5-tetrahydro-(2S)-dipicolinic acid (HTPA), and that the consecutive dehydration reaction leading to DHDP is not spontaneous but catalyzed by DapB.</text>
</comment>
<evidence type="ECO:0000256" key="12">
    <source>
        <dbReference type="HAMAP-Rule" id="MF_00418"/>
    </source>
</evidence>
<evidence type="ECO:0000256" key="11">
    <source>
        <dbReference type="ARBA" id="ARBA00047836"/>
    </source>
</evidence>
<evidence type="ECO:0000256" key="7">
    <source>
        <dbReference type="ARBA" id="ARBA00022915"/>
    </source>
</evidence>
<dbReference type="HAMAP" id="MF_00418">
    <property type="entry name" value="DapA"/>
    <property type="match status" value="1"/>
</dbReference>
<dbReference type="GO" id="GO:0009089">
    <property type="term" value="P:lysine biosynthetic process via diaminopimelate"/>
    <property type="evidence" value="ECO:0007669"/>
    <property type="project" value="UniProtKB-UniRule"/>
</dbReference>
<sequence>MTSDSRRCNSHPWQGGIRVVRPNETASQDARMFKGSMPALVTPFDHDGELDLATLEKLVEWHIAEGSHGLVPVGTTGESPTLSHDEHNLVIREVARVAAGRVPVVAGAGSNSTREGISLIRHAEESGADAALIVTPYYNKPTQEGMIAHFRALHDASNLPIIIYNIPGRSVIDMSPATMGELAKLPRIIGVKDATGKIERVSMQRATCGADFIQLSGEDATALGFNAHGGTGCISVTANVAPRLCAEFQNATLAGDYAKALEYQDKLMPLHEAIFIEPGVAGAKYAMSRLGLCSERVRLPLVALTGPTRDKIDAALEHAGLL</sequence>
<dbReference type="AlphaFoldDB" id="S5XW48"/>
<dbReference type="PATRIC" id="fig|1367847.3.peg.435"/>
<protein>
    <recommendedName>
        <fullName evidence="4 12">4-hydroxy-tetrahydrodipicolinate synthase</fullName>
        <shortName evidence="12">HTPA synthase</shortName>
        <ecNumber evidence="4 12">4.3.3.7</ecNumber>
    </recommendedName>
</protein>
<accession>S5XW48</accession>
<dbReference type="InterPro" id="IPR002220">
    <property type="entry name" value="DapA-like"/>
</dbReference>
<comment type="catalytic activity">
    <reaction evidence="11 12">
        <text>L-aspartate 4-semialdehyde + pyruvate = (2S,4S)-4-hydroxy-2,3,4,5-tetrahydrodipicolinate + H2O + H(+)</text>
        <dbReference type="Rhea" id="RHEA:34171"/>
        <dbReference type="ChEBI" id="CHEBI:15361"/>
        <dbReference type="ChEBI" id="CHEBI:15377"/>
        <dbReference type="ChEBI" id="CHEBI:15378"/>
        <dbReference type="ChEBI" id="CHEBI:67139"/>
        <dbReference type="ChEBI" id="CHEBI:537519"/>
        <dbReference type="EC" id="4.3.3.7"/>
    </reaction>
</comment>
<evidence type="ECO:0000256" key="15">
    <source>
        <dbReference type="PIRSR" id="PIRSR001365-2"/>
    </source>
</evidence>
<evidence type="ECO:0000256" key="2">
    <source>
        <dbReference type="ARBA" id="ARBA00005120"/>
    </source>
</evidence>
<evidence type="ECO:0000256" key="10">
    <source>
        <dbReference type="ARBA" id="ARBA00023270"/>
    </source>
</evidence>
<dbReference type="SMART" id="SM01130">
    <property type="entry name" value="DHDPS"/>
    <property type="match status" value="1"/>
</dbReference>
<feature type="active site" description="Schiff-base intermediate with substrate" evidence="12 14">
    <location>
        <position position="192"/>
    </location>
</feature>
<keyword evidence="17" id="KW-1185">Reference proteome</keyword>